<dbReference type="OrthoDB" id="1932206at2759"/>
<comment type="caution">
    <text evidence="9">The sequence shown here is derived from an EMBL/GenBank/DDBJ whole genome shotgun (WGS) entry which is preliminary data.</text>
</comment>
<dbReference type="InterPro" id="IPR011011">
    <property type="entry name" value="Znf_FYVE_PHD"/>
</dbReference>
<accession>A0A5J9USN0</accession>
<name>A0A5J9USN0_9POAL</name>
<dbReference type="InterPro" id="IPR013083">
    <property type="entry name" value="Znf_RING/FYVE/PHD"/>
</dbReference>
<keyword evidence="4" id="KW-0805">Transcription regulation</keyword>
<dbReference type="EMBL" id="RWGY01000013">
    <property type="protein sequence ID" value="TVU26773.1"/>
    <property type="molecule type" value="Genomic_DNA"/>
</dbReference>
<evidence type="ECO:0000256" key="2">
    <source>
        <dbReference type="ARBA" id="ARBA00022771"/>
    </source>
</evidence>
<dbReference type="SUPFAM" id="SSF57903">
    <property type="entry name" value="FYVE/PHD zinc finger"/>
    <property type="match status" value="1"/>
</dbReference>
<feature type="region of interest" description="Disordered" evidence="6">
    <location>
        <begin position="379"/>
        <end position="408"/>
    </location>
</feature>
<proteinExistence type="predicted"/>
<gene>
    <name evidence="9" type="ORF">EJB05_29334</name>
</gene>
<evidence type="ECO:0000259" key="7">
    <source>
        <dbReference type="Pfam" id="PF23121"/>
    </source>
</evidence>
<dbReference type="Proteomes" id="UP000324897">
    <property type="component" value="Chromosome 2"/>
</dbReference>
<dbReference type="GO" id="GO:0034244">
    <property type="term" value="P:negative regulation of transcription elongation by RNA polymerase II"/>
    <property type="evidence" value="ECO:0007669"/>
    <property type="project" value="InterPro"/>
</dbReference>
<keyword evidence="10" id="KW-1185">Reference proteome</keyword>
<dbReference type="Pfam" id="PF25054">
    <property type="entry name" value="PHD_pln"/>
    <property type="match status" value="1"/>
</dbReference>
<dbReference type="Gramene" id="TVU26773">
    <property type="protein sequence ID" value="TVU26773"/>
    <property type="gene ID" value="EJB05_29334"/>
</dbReference>
<feature type="compositionally biased region" description="Basic residues" evidence="6">
    <location>
        <begin position="76"/>
        <end position="87"/>
    </location>
</feature>
<feature type="compositionally biased region" description="Polar residues" evidence="6">
    <location>
        <begin position="88"/>
        <end position="102"/>
    </location>
</feature>
<evidence type="ECO:0000313" key="10">
    <source>
        <dbReference type="Proteomes" id="UP000324897"/>
    </source>
</evidence>
<keyword evidence="2" id="KW-0863">Zinc-finger</keyword>
<evidence type="ECO:0000256" key="5">
    <source>
        <dbReference type="ARBA" id="ARBA00023163"/>
    </source>
</evidence>
<evidence type="ECO:0000256" key="4">
    <source>
        <dbReference type="ARBA" id="ARBA00023015"/>
    </source>
</evidence>
<evidence type="ECO:0000256" key="6">
    <source>
        <dbReference type="SAM" id="MobiDB-lite"/>
    </source>
</evidence>
<dbReference type="InterPro" id="IPR049914">
    <property type="entry name" value="PHD1-3/5-6"/>
</dbReference>
<dbReference type="InterPro" id="IPR056280">
    <property type="entry name" value="AIPP2-like_SPOC"/>
</dbReference>
<reference evidence="9 10" key="1">
    <citation type="journal article" date="2019" name="Sci. Rep.">
        <title>A high-quality genome of Eragrostis curvula grass provides insights into Poaceae evolution and supports new strategies to enhance forage quality.</title>
        <authorList>
            <person name="Carballo J."/>
            <person name="Santos B.A.C.M."/>
            <person name="Zappacosta D."/>
            <person name="Garbus I."/>
            <person name="Selva J.P."/>
            <person name="Gallo C.A."/>
            <person name="Diaz A."/>
            <person name="Albertini E."/>
            <person name="Caccamo M."/>
            <person name="Echenique V."/>
        </authorList>
    </citation>
    <scope>NUCLEOTIDE SEQUENCE [LARGE SCALE GENOMIC DNA]</scope>
    <source>
        <strain evidence="10">cv. Victoria</strain>
        <tissue evidence="9">Leaf</tissue>
    </source>
</reference>
<keyword evidence="1" id="KW-0479">Metal-binding</keyword>
<evidence type="ECO:0000313" key="9">
    <source>
        <dbReference type="EMBL" id="TVU26773.1"/>
    </source>
</evidence>
<dbReference type="AlphaFoldDB" id="A0A5J9USN0"/>
<feature type="region of interest" description="Disordered" evidence="6">
    <location>
        <begin position="70"/>
        <end position="112"/>
    </location>
</feature>
<dbReference type="GO" id="GO:0008270">
    <property type="term" value="F:zinc ion binding"/>
    <property type="evidence" value="ECO:0007669"/>
    <property type="project" value="UniProtKB-KW"/>
</dbReference>
<protein>
    <recommendedName>
        <fullName evidence="11">Zinc finger PHD-type domain-containing protein</fullName>
    </recommendedName>
</protein>
<dbReference type="GO" id="GO:0140566">
    <property type="term" value="F:histone reader activity"/>
    <property type="evidence" value="ECO:0007669"/>
    <property type="project" value="InterPro"/>
</dbReference>
<keyword evidence="5" id="KW-0804">Transcription</keyword>
<dbReference type="InterPro" id="IPR056874">
    <property type="entry name" value="PHD_dom_pln"/>
</dbReference>
<keyword evidence="3" id="KW-0862">Zinc</keyword>
<dbReference type="Gene3D" id="3.30.40.10">
    <property type="entry name" value="Zinc/RING finger domain, C3HC4 (zinc finger)"/>
    <property type="match status" value="1"/>
</dbReference>
<evidence type="ECO:0000256" key="3">
    <source>
        <dbReference type="ARBA" id="ARBA00022833"/>
    </source>
</evidence>
<organism evidence="9 10">
    <name type="scientific">Eragrostis curvula</name>
    <name type="common">weeping love grass</name>
    <dbReference type="NCBI Taxonomy" id="38414"/>
    <lineage>
        <taxon>Eukaryota</taxon>
        <taxon>Viridiplantae</taxon>
        <taxon>Streptophyta</taxon>
        <taxon>Embryophyta</taxon>
        <taxon>Tracheophyta</taxon>
        <taxon>Spermatophyta</taxon>
        <taxon>Magnoliopsida</taxon>
        <taxon>Liliopsida</taxon>
        <taxon>Poales</taxon>
        <taxon>Poaceae</taxon>
        <taxon>PACMAD clade</taxon>
        <taxon>Chloridoideae</taxon>
        <taxon>Eragrostideae</taxon>
        <taxon>Eragrostidinae</taxon>
        <taxon>Eragrostis</taxon>
    </lineage>
</organism>
<dbReference type="Pfam" id="PF23121">
    <property type="entry name" value="SPOC_AIPP2"/>
    <property type="match status" value="1"/>
</dbReference>
<dbReference type="PANTHER" id="PTHR33304">
    <property type="match status" value="1"/>
</dbReference>
<feature type="domain" description="AIPP2-like SPOC-like" evidence="7">
    <location>
        <begin position="255"/>
        <end position="372"/>
    </location>
</feature>
<evidence type="ECO:0000256" key="1">
    <source>
        <dbReference type="ARBA" id="ARBA00022723"/>
    </source>
</evidence>
<feature type="region of interest" description="Disordered" evidence="6">
    <location>
        <begin position="131"/>
        <end position="169"/>
    </location>
</feature>
<sequence>MDVVCEVCGDVGFKHLLLQCSNCKNSTRHRYCMDTIDYDGVIEWLCDDCLPNQNQLMESDVDRVEVSMELPSWGHHQNRSTKAKRGSSKLQNGGTFSQSCENDGQVKKNRTHGENGVMNLTRSVENRAEALRPGILDDQNVDNHRQSKKKKSIEANDDGNGILGDPNGGCAQMDNAQLTSQDVVAAEHNSLSRMLVISAPTDQQCDISTQPIDEPYWTYVRCLPPLSKEHFKCFFFPAGANNFTFHVNSGLMKIGQEYISLAAHLSNHAHKKVHELSRSLPPVMKVTNHPKFKAWPNRWQELEPTAKDIGLYFFSDNMRPNKDLDRLVQYVTDHRIVLKYVFGFVELLIFPSVFLPEQSQMFQGKHYLWGVFKPREATSKGDSAVRNQDRTPQAAKKIKDRQDKVQGDTLDQEKHVSNHSIPNDNQPLPVTVNGVGTETIPCDDEEARSSSEAPAPEVLVLVNLEAPRSEHYIRELVKEGARSVTGNGLAEAGPARL</sequence>
<evidence type="ECO:0008006" key="11">
    <source>
        <dbReference type="Google" id="ProtNLM"/>
    </source>
</evidence>
<feature type="domain" description="PHD-type zinc finger plants" evidence="8">
    <location>
        <begin position="7"/>
        <end position="49"/>
    </location>
</feature>
<dbReference type="PANTHER" id="PTHR33304:SF59">
    <property type="entry name" value="RING_FYVE_PHD ZINC FINGER SUPERFAMILY PROTEIN"/>
    <property type="match status" value="1"/>
</dbReference>
<evidence type="ECO:0000259" key="8">
    <source>
        <dbReference type="Pfam" id="PF25054"/>
    </source>
</evidence>